<dbReference type="Proteomes" id="UP000652761">
    <property type="component" value="Unassembled WGS sequence"/>
</dbReference>
<feature type="transmembrane region" description="Helical" evidence="1">
    <location>
        <begin position="41"/>
        <end position="58"/>
    </location>
</feature>
<keyword evidence="1" id="KW-0812">Transmembrane</keyword>
<dbReference type="AlphaFoldDB" id="A0A843U331"/>
<keyword evidence="1" id="KW-1133">Transmembrane helix</keyword>
<evidence type="ECO:0000313" key="3">
    <source>
        <dbReference type="Proteomes" id="UP000652761"/>
    </source>
</evidence>
<evidence type="ECO:0000313" key="2">
    <source>
        <dbReference type="EMBL" id="MQL76706.1"/>
    </source>
</evidence>
<reference evidence="2" key="1">
    <citation type="submission" date="2017-07" db="EMBL/GenBank/DDBJ databases">
        <title>Taro Niue Genome Assembly and Annotation.</title>
        <authorList>
            <person name="Atibalentja N."/>
            <person name="Keating K."/>
            <person name="Fields C.J."/>
        </authorList>
    </citation>
    <scope>NUCLEOTIDE SEQUENCE</scope>
    <source>
        <strain evidence="2">Niue_2</strain>
        <tissue evidence="2">Leaf</tissue>
    </source>
</reference>
<sequence length="99" mass="11657">MFDERKGLCPTSSMPNMLQFYVPKKIHLSLWVSLKLRGVRLSHMFTISLLLVCCYYFYCPCQESVRARTIGVVVYWTVPHRPKSMFHLHRVQNSNTFDA</sequence>
<dbReference type="EMBL" id="NMUH01000313">
    <property type="protein sequence ID" value="MQL76706.1"/>
    <property type="molecule type" value="Genomic_DNA"/>
</dbReference>
<gene>
    <name evidence="2" type="ORF">Taro_009088</name>
</gene>
<name>A0A843U331_COLES</name>
<keyword evidence="3" id="KW-1185">Reference proteome</keyword>
<proteinExistence type="predicted"/>
<comment type="caution">
    <text evidence="2">The sequence shown here is derived from an EMBL/GenBank/DDBJ whole genome shotgun (WGS) entry which is preliminary data.</text>
</comment>
<organism evidence="2 3">
    <name type="scientific">Colocasia esculenta</name>
    <name type="common">Wild taro</name>
    <name type="synonym">Arum esculentum</name>
    <dbReference type="NCBI Taxonomy" id="4460"/>
    <lineage>
        <taxon>Eukaryota</taxon>
        <taxon>Viridiplantae</taxon>
        <taxon>Streptophyta</taxon>
        <taxon>Embryophyta</taxon>
        <taxon>Tracheophyta</taxon>
        <taxon>Spermatophyta</taxon>
        <taxon>Magnoliopsida</taxon>
        <taxon>Liliopsida</taxon>
        <taxon>Araceae</taxon>
        <taxon>Aroideae</taxon>
        <taxon>Colocasieae</taxon>
        <taxon>Colocasia</taxon>
    </lineage>
</organism>
<keyword evidence="1" id="KW-0472">Membrane</keyword>
<accession>A0A843U331</accession>
<protein>
    <submittedName>
        <fullName evidence="2">Uncharacterized protein</fullName>
    </submittedName>
</protein>
<evidence type="ECO:0000256" key="1">
    <source>
        <dbReference type="SAM" id="Phobius"/>
    </source>
</evidence>